<feature type="signal peptide" evidence="1">
    <location>
        <begin position="1"/>
        <end position="19"/>
    </location>
</feature>
<dbReference type="InParanoid" id="G4TRM2"/>
<reference evidence="2 3" key="1">
    <citation type="journal article" date="2011" name="PLoS Pathog.">
        <title>Endophytic Life Strategies Decoded by Genome and Transcriptome Analyses of the Mutualistic Root Symbiont Piriformospora indica.</title>
        <authorList>
            <person name="Zuccaro A."/>
            <person name="Lahrmann U."/>
            <person name="Guldener U."/>
            <person name="Langen G."/>
            <person name="Pfiffi S."/>
            <person name="Biedenkopf D."/>
            <person name="Wong P."/>
            <person name="Samans B."/>
            <person name="Grimm C."/>
            <person name="Basiewicz M."/>
            <person name="Murat C."/>
            <person name="Martin F."/>
            <person name="Kogel K.H."/>
        </authorList>
    </citation>
    <scope>NUCLEOTIDE SEQUENCE [LARGE SCALE GENOMIC DNA]</scope>
    <source>
        <strain evidence="2 3">DSM 11827</strain>
    </source>
</reference>
<accession>G4TRM2</accession>
<proteinExistence type="predicted"/>
<protein>
    <recommendedName>
        <fullName evidence="4">Secreted protein</fullName>
    </recommendedName>
</protein>
<dbReference type="AlphaFoldDB" id="G4TRM2"/>
<dbReference type="EMBL" id="CAFZ01000267">
    <property type="protein sequence ID" value="CCA73963.1"/>
    <property type="molecule type" value="Genomic_DNA"/>
</dbReference>
<dbReference type="Proteomes" id="UP000007148">
    <property type="component" value="Unassembled WGS sequence"/>
</dbReference>
<sequence>MPALPVVLWLWSWFESAFMLPPGSSPSSDIWKMLFHVCICYRRSRMPVLAPMTVALNKMYSGLGHTADSLLRFDRLSFTNRLTHTGGHFKELPISSLGPNVLPATASQTPAPKV</sequence>
<feature type="chain" id="PRO_5003469363" description="Secreted protein" evidence="1">
    <location>
        <begin position="20"/>
        <end position="114"/>
    </location>
</feature>
<keyword evidence="1" id="KW-0732">Signal</keyword>
<evidence type="ECO:0000313" key="3">
    <source>
        <dbReference type="Proteomes" id="UP000007148"/>
    </source>
</evidence>
<name>G4TRM2_SERID</name>
<evidence type="ECO:0000313" key="2">
    <source>
        <dbReference type="EMBL" id="CCA73963.1"/>
    </source>
</evidence>
<evidence type="ECO:0008006" key="4">
    <source>
        <dbReference type="Google" id="ProtNLM"/>
    </source>
</evidence>
<comment type="caution">
    <text evidence="2">The sequence shown here is derived from an EMBL/GenBank/DDBJ whole genome shotgun (WGS) entry which is preliminary data.</text>
</comment>
<gene>
    <name evidence="2" type="ORF">PIIN_07917</name>
</gene>
<dbReference type="HOGENOM" id="CLU_2122008_0_0_1"/>
<evidence type="ECO:0000256" key="1">
    <source>
        <dbReference type="SAM" id="SignalP"/>
    </source>
</evidence>
<keyword evidence="3" id="KW-1185">Reference proteome</keyword>
<organism evidence="2 3">
    <name type="scientific">Serendipita indica (strain DSM 11827)</name>
    <name type="common">Root endophyte fungus</name>
    <name type="synonym">Piriformospora indica</name>
    <dbReference type="NCBI Taxonomy" id="1109443"/>
    <lineage>
        <taxon>Eukaryota</taxon>
        <taxon>Fungi</taxon>
        <taxon>Dikarya</taxon>
        <taxon>Basidiomycota</taxon>
        <taxon>Agaricomycotina</taxon>
        <taxon>Agaricomycetes</taxon>
        <taxon>Sebacinales</taxon>
        <taxon>Serendipitaceae</taxon>
        <taxon>Serendipita</taxon>
    </lineage>
</organism>